<evidence type="ECO:0000256" key="3">
    <source>
        <dbReference type="ARBA" id="ARBA00022801"/>
    </source>
</evidence>
<feature type="domain" description="Caspase family p20" evidence="8">
    <location>
        <begin position="646"/>
        <end position="775"/>
    </location>
</feature>
<sequence>MEFKGAGCDFLKSKYNLVKYDSELERNYSEAEVVVREEKSEGTEDAQLHSYTANQTEKVQAKDLSSTIPKLEIDPASPPEDFTEILIQHLKGLTLQKAKTMEQHITLDLWDFAGQHLYYASYPVFLSKRAVYLLVYNLSKSLTMEAQPSVRQNNCETPLRNPSSETNLDNLLSWLISVSTMCSGKQKTSANKESKLRYLRPPVLIVGTHADDPCDNIKDIESQIQRAILGKSFCGHVIRPFFSISNMPGSDGKQINALQDKLIEVLQQEPYMGEEVPLRWFNFEKVVEGLVAAKIYFLALKDLRTVVREVCFIEDEKEMDTMLDFYHDLGMIVKHRNTVILQSQWLIQIFRQLITIRPFNEMEPRHSQLWDEMETTGILSMDLVDHVFSEFCQQGMAKEDILNLMEQFGLIAKFASSPDDVKYFVPAQLSSPPGRLCKVEPSLSDPCPLYLQFPAGFVPHGLFSQLISRCTRWCSEIEFKQPPNFFEGAARFRLLSKQLTHQLIIVLKKRFIKFVFLNSKRSGGRAAPLAEIEEIAGLVWRFLNETIVTLGEDLPYLTSLKYHWCVACTCNRNEDMCDNQEQVSCTHDDRLCLRKILQEGQLDDCPKSIGDEESNVPGLKKWFPIKAVRPGNHPGTESVYKMTALPRGIALIINNKLFVDNPEHGRQPPRHGSEEDVHQLKELFGALEFEVHISENRTKREMLNEVDFFAYEKDHSDYDCFVLWLMSHGRSGEVFGSDGFPLPIETIKDMLSNASCATLRGKPKLLFVQACRGDKEDEGVNVVTNACGSPSVQMPFPCPDSPIDPTKSPSSERIAGQTDFLTAYSTVEGYVSYRYPGIGSNFVRAVVNVFREYVAHDHLVNLLTKVIKRVSEMELAEFKQAPQFETTLVKELWF</sequence>
<organism evidence="9 10">
    <name type="scientific">Porites lobata</name>
    <dbReference type="NCBI Taxonomy" id="104759"/>
    <lineage>
        <taxon>Eukaryota</taxon>
        <taxon>Metazoa</taxon>
        <taxon>Cnidaria</taxon>
        <taxon>Anthozoa</taxon>
        <taxon>Hexacorallia</taxon>
        <taxon>Scleractinia</taxon>
        <taxon>Fungiina</taxon>
        <taxon>Poritidae</taxon>
        <taxon>Porites</taxon>
    </lineage>
</organism>
<keyword evidence="10" id="KW-1185">Reference proteome</keyword>
<dbReference type="PANTHER" id="PTHR10454">
    <property type="entry name" value="CASPASE"/>
    <property type="match status" value="1"/>
</dbReference>
<dbReference type="CDD" id="cd00032">
    <property type="entry name" value="CASc"/>
    <property type="match status" value="1"/>
</dbReference>
<evidence type="ECO:0000313" key="10">
    <source>
        <dbReference type="Proteomes" id="UP001159405"/>
    </source>
</evidence>
<dbReference type="Gene3D" id="3.40.50.1460">
    <property type="match status" value="1"/>
</dbReference>
<dbReference type="InterPro" id="IPR029030">
    <property type="entry name" value="Caspase-like_dom_sf"/>
</dbReference>
<evidence type="ECO:0000256" key="4">
    <source>
        <dbReference type="ARBA" id="ARBA00022807"/>
    </source>
</evidence>
<comment type="similarity">
    <text evidence="1 6">Belongs to the peptidase C14A family.</text>
</comment>
<dbReference type="SUPFAM" id="SSF52540">
    <property type="entry name" value="P-loop containing nucleoside triphosphate hydrolases"/>
    <property type="match status" value="1"/>
</dbReference>
<dbReference type="PROSITE" id="PS50208">
    <property type="entry name" value="CASPASE_P20"/>
    <property type="match status" value="1"/>
</dbReference>
<dbReference type="InterPro" id="IPR036388">
    <property type="entry name" value="WH-like_DNA-bd_sf"/>
</dbReference>
<dbReference type="Pfam" id="PF08477">
    <property type="entry name" value="Roc"/>
    <property type="match status" value="1"/>
</dbReference>
<dbReference type="Proteomes" id="UP001159405">
    <property type="component" value="Unassembled WGS sequence"/>
</dbReference>
<evidence type="ECO:0000259" key="7">
    <source>
        <dbReference type="PROSITE" id="PS50207"/>
    </source>
</evidence>
<dbReference type="InterPro" id="IPR002138">
    <property type="entry name" value="Pept_C14_p10"/>
</dbReference>
<dbReference type="InterPro" id="IPR015917">
    <property type="entry name" value="Pept_C14A"/>
</dbReference>
<dbReference type="InterPro" id="IPR016129">
    <property type="entry name" value="Caspase_his_AS"/>
</dbReference>
<dbReference type="PROSITE" id="PS50207">
    <property type="entry name" value="CASPASE_P10"/>
    <property type="match status" value="1"/>
</dbReference>
<keyword evidence="5" id="KW-0865">Zymogen</keyword>
<evidence type="ECO:0000259" key="8">
    <source>
        <dbReference type="PROSITE" id="PS50208"/>
    </source>
</evidence>
<dbReference type="InterPro" id="IPR001309">
    <property type="entry name" value="Pept_C14_p20"/>
</dbReference>
<dbReference type="Gene3D" id="1.10.10.10">
    <property type="entry name" value="Winged helix-like DNA-binding domain superfamily/Winged helix DNA-binding domain"/>
    <property type="match status" value="1"/>
</dbReference>
<dbReference type="SMART" id="SM00115">
    <property type="entry name" value="CASc"/>
    <property type="match status" value="1"/>
</dbReference>
<dbReference type="InterPro" id="IPR027417">
    <property type="entry name" value="P-loop_NTPase"/>
</dbReference>
<reference evidence="9 10" key="1">
    <citation type="submission" date="2022-05" db="EMBL/GenBank/DDBJ databases">
        <authorList>
            <consortium name="Genoscope - CEA"/>
            <person name="William W."/>
        </authorList>
    </citation>
    <scope>NUCLEOTIDE SEQUENCE [LARGE SCALE GENOMIC DNA]</scope>
</reference>
<dbReference type="PROSITE" id="PS01122">
    <property type="entry name" value="CASPASE_CYS"/>
    <property type="match status" value="1"/>
</dbReference>
<keyword evidence="2" id="KW-0645">Protease</keyword>
<dbReference type="PROSITE" id="PS01121">
    <property type="entry name" value="CASPASE_HIS"/>
    <property type="match status" value="1"/>
</dbReference>
<feature type="domain" description="Caspase family p10" evidence="7">
    <location>
        <begin position="810"/>
        <end position="894"/>
    </location>
</feature>
<proteinExistence type="inferred from homology"/>
<dbReference type="PANTHER" id="PTHR10454:SF210">
    <property type="entry name" value="CASPASE-2"/>
    <property type="match status" value="1"/>
</dbReference>
<dbReference type="EMBL" id="CALNXK010000100">
    <property type="protein sequence ID" value="CAH3155117.1"/>
    <property type="molecule type" value="Genomic_DNA"/>
</dbReference>
<evidence type="ECO:0000313" key="9">
    <source>
        <dbReference type="EMBL" id="CAH3155117.1"/>
    </source>
</evidence>
<dbReference type="Gene3D" id="3.30.70.1390">
    <property type="entry name" value="ROC domain from the Parkinson's disease-associated leucine-rich repeat kinase 2"/>
    <property type="match status" value="1"/>
</dbReference>
<protein>
    <recommendedName>
        <fullName evidence="11">Caspase-8</fullName>
    </recommendedName>
</protein>
<keyword evidence="3" id="KW-0378">Hydrolase</keyword>
<accession>A0ABN8Q273</accession>
<keyword evidence="4" id="KW-0788">Thiol protease</keyword>
<evidence type="ECO:0000256" key="2">
    <source>
        <dbReference type="ARBA" id="ARBA00022670"/>
    </source>
</evidence>
<evidence type="ECO:0008006" key="11">
    <source>
        <dbReference type="Google" id="ProtNLM"/>
    </source>
</evidence>
<comment type="caution">
    <text evidence="9">The sequence shown here is derived from an EMBL/GenBank/DDBJ whole genome shotgun (WGS) entry which is preliminary data.</text>
</comment>
<evidence type="ECO:0000256" key="1">
    <source>
        <dbReference type="ARBA" id="ARBA00010134"/>
    </source>
</evidence>
<dbReference type="Gene3D" id="3.40.50.300">
    <property type="entry name" value="P-loop containing nucleotide triphosphate hydrolases"/>
    <property type="match status" value="1"/>
</dbReference>
<name>A0ABN8Q273_9CNID</name>
<evidence type="ECO:0000256" key="5">
    <source>
        <dbReference type="ARBA" id="ARBA00023145"/>
    </source>
</evidence>
<dbReference type="PRINTS" id="PR00376">
    <property type="entry name" value="IL1BCENZYME"/>
</dbReference>
<gene>
    <name evidence="9" type="ORF">PLOB_00001193</name>
</gene>
<dbReference type="SUPFAM" id="SSF52129">
    <property type="entry name" value="Caspase-like"/>
    <property type="match status" value="1"/>
</dbReference>
<dbReference type="Pfam" id="PF00656">
    <property type="entry name" value="Peptidase_C14"/>
    <property type="match status" value="1"/>
</dbReference>
<dbReference type="InterPro" id="IPR011600">
    <property type="entry name" value="Pept_C14_caspase"/>
</dbReference>
<dbReference type="InterPro" id="IPR033139">
    <property type="entry name" value="Caspase_cys_AS"/>
</dbReference>
<evidence type="ECO:0000256" key="6">
    <source>
        <dbReference type="RuleBase" id="RU003971"/>
    </source>
</evidence>
<dbReference type="InterPro" id="IPR002398">
    <property type="entry name" value="Pept_C14"/>
</dbReference>